<comment type="caution">
    <text evidence="1">The sequence shown here is derived from an EMBL/GenBank/DDBJ whole genome shotgun (WGS) entry which is preliminary data.</text>
</comment>
<gene>
    <name evidence="1" type="ORF">MERR_LOCUS3260</name>
</gene>
<evidence type="ECO:0000313" key="2">
    <source>
        <dbReference type="Proteomes" id="UP000467841"/>
    </source>
</evidence>
<name>A0A6D2HJD2_9BRAS</name>
<proteinExistence type="predicted"/>
<accession>A0A6D2HJD2</accession>
<dbReference type="AlphaFoldDB" id="A0A6D2HJD2"/>
<sequence>MENNEEDNDDNDNADLLPPLLVDHQIPYICVRFNPDDAEVQFLRPMTMDRDSLNGRSFLPVMTTENLATRLTNMEPAECQYFRPGEECFFLTRLH</sequence>
<keyword evidence="2" id="KW-1185">Reference proteome</keyword>
<organism evidence="1 2">
    <name type="scientific">Microthlaspi erraticum</name>
    <dbReference type="NCBI Taxonomy" id="1685480"/>
    <lineage>
        <taxon>Eukaryota</taxon>
        <taxon>Viridiplantae</taxon>
        <taxon>Streptophyta</taxon>
        <taxon>Embryophyta</taxon>
        <taxon>Tracheophyta</taxon>
        <taxon>Spermatophyta</taxon>
        <taxon>Magnoliopsida</taxon>
        <taxon>eudicotyledons</taxon>
        <taxon>Gunneridae</taxon>
        <taxon>Pentapetalae</taxon>
        <taxon>rosids</taxon>
        <taxon>malvids</taxon>
        <taxon>Brassicales</taxon>
        <taxon>Brassicaceae</taxon>
        <taxon>Coluteocarpeae</taxon>
        <taxon>Microthlaspi</taxon>
    </lineage>
</organism>
<evidence type="ECO:0000313" key="1">
    <source>
        <dbReference type="EMBL" id="CAA7016025.1"/>
    </source>
</evidence>
<protein>
    <submittedName>
        <fullName evidence="1">Uncharacterized protein</fullName>
    </submittedName>
</protein>
<dbReference type="EMBL" id="CACVBM020000221">
    <property type="protein sequence ID" value="CAA7016025.1"/>
    <property type="molecule type" value="Genomic_DNA"/>
</dbReference>
<reference evidence="1" key="1">
    <citation type="submission" date="2020-01" db="EMBL/GenBank/DDBJ databases">
        <authorList>
            <person name="Mishra B."/>
        </authorList>
    </citation>
    <scope>NUCLEOTIDE SEQUENCE [LARGE SCALE GENOMIC DNA]</scope>
</reference>
<dbReference type="Proteomes" id="UP000467841">
    <property type="component" value="Unassembled WGS sequence"/>
</dbReference>